<dbReference type="EMBL" id="QPHM01000001">
    <property type="protein sequence ID" value="RCU48390.1"/>
    <property type="molecule type" value="Genomic_DNA"/>
</dbReference>
<dbReference type="InterPro" id="IPR019533">
    <property type="entry name" value="Peptidase_S26"/>
</dbReference>
<keyword evidence="4 5" id="KW-0472">Membrane</keyword>
<name>A0A368NE64_9EURY</name>
<dbReference type="InterPro" id="IPR001733">
    <property type="entry name" value="Peptidase_S26B"/>
</dbReference>
<feature type="transmembrane region" description="Helical" evidence="5">
    <location>
        <begin position="209"/>
        <end position="228"/>
    </location>
</feature>
<evidence type="ECO:0000313" key="7">
    <source>
        <dbReference type="Proteomes" id="UP000252189"/>
    </source>
</evidence>
<keyword evidence="2 5" id="KW-0812">Transmembrane</keyword>
<evidence type="ECO:0000256" key="1">
    <source>
        <dbReference type="ARBA" id="ARBA00004370"/>
    </source>
</evidence>
<evidence type="ECO:0000256" key="5">
    <source>
        <dbReference type="SAM" id="Phobius"/>
    </source>
</evidence>
<evidence type="ECO:0000256" key="4">
    <source>
        <dbReference type="ARBA" id="ARBA00023136"/>
    </source>
</evidence>
<comment type="subcellular location">
    <subcellularLocation>
        <location evidence="1">Membrane</location>
    </subcellularLocation>
</comment>
<dbReference type="RefSeq" id="WP_114450024.1">
    <property type="nucleotide sequence ID" value="NZ_QPHM01000001.1"/>
</dbReference>
<keyword evidence="6" id="KW-0378">Hydrolase</keyword>
<dbReference type="OrthoDB" id="50404at2157"/>
<proteinExistence type="predicted"/>
<organism evidence="6 7">
    <name type="scientific">Haloplanus salinus</name>
    <dbReference type="NCBI Taxonomy" id="1126245"/>
    <lineage>
        <taxon>Archaea</taxon>
        <taxon>Methanobacteriati</taxon>
        <taxon>Methanobacteriota</taxon>
        <taxon>Stenosarchaea group</taxon>
        <taxon>Halobacteria</taxon>
        <taxon>Halobacteriales</taxon>
        <taxon>Haloferacaceae</taxon>
        <taxon>Haloplanus</taxon>
    </lineage>
</organism>
<accession>A0A368NE64</accession>
<dbReference type="GO" id="GO:0006465">
    <property type="term" value="P:signal peptide processing"/>
    <property type="evidence" value="ECO:0007669"/>
    <property type="project" value="InterPro"/>
</dbReference>
<protein>
    <submittedName>
        <fullName evidence="6">Signal peptidase I</fullName>
        <ecNumber evidence="6">3.4.21.89</ecNumber>
    </submittedName>
</protein>
<comment type="caution">
    <text evidence="6">The sequence shown here is derived from an EMBL/GenBank/DDBJ whole genome shotgun (WGS) entry which is preliminary data.</text>
</comment>
<dbReference type="CDD" id="cd06530">
    <property type="entry name" value="S26_SPase_I"/>
    <property type="match status" value="1"/>
</dbReference>
<sequence>MPSARRVLALGLELLLVLAVVSLLAGQLLGQPVLLSYVETGSMAPTMEPGDGFVAVPSAVAGEVEEGDVITFRAEEIQGGGLTTHRVVGETERGYVTRGDANPFTDQDGGEPPVKEAQIVAKALEVGGTVVVLPNLGTVVVGIQDVISGAQRWLAATFGTRSLLGPQGLTYLLLAASALAYVLDLVLGDDRNERRERTRSRDDGVSTRLVMVALAVLVVSTATAAMVVPAGTQEFGVVSAEFESEQPTTIRQGESSTLPYGVPNAGLVPVHVYFDSSDGVAVDSEYVYVGSRGEATVDLTLTAPPETGYYRYFVTEYRYLAVFPAPVVDALYRIHPWLPIVVIDALLGGTMYLVGMTVVGTGRVRSRSRDGPSALRRLANRFG</sequence>
<evidence type="ECO:0000256" key="3">
    <source>
        <dbReference type="ARBA" id="ARBA00022989"/>
    </source>
</evidence>
<dbReference type="Proteomes" id="UP000252189">
    <property type="component" value="Unassembled WGS sequence"/>
</dbReference>
<dbReference type="SUPFAM" id="SSF51306">
    <property type="entry name" value="LexA/Signal peptidase"/>
    <property type="match status" value="1"/>
</dbReference>
<keyword evidence="3 5" id="KW-1133">Transmembrane helix</keyword>
<dbReference type="AlphaFoldDB" id="A0A368NE64"/>
<keyword evidence="7" id="KW-1185">Reference proteome</keyword>
<dbReference type="NCBIfam" id="TIGR02228">
    <property type="entry name" value="sigpep_I_arch"/>
    <property type="match status" value="1"/>
</dbReference>
<evidence type="ECO:0000313" key="6">
    <source>
        <dbReference type="EMBL" id="RCU48390.1"/>
    </source>
</evidence>
<evidence type="ECO:0000256" key="2">
    <source>
        <dbReference type="ARBA" id="ARBA00022692"/>
    </source>
</evidence>
<feature type="transmembrane region" description="Helical" evidence="5">
    <location>
        <begin position="337"/>
        <end position="359"/>
    </location>
</feature>
<dbReference type="EC" id="3.4.21.89" evidence="6"/>
<dbReference type="GO" id="GO:0016020">
    <property type="term" value="C:membrane"/>
    <property type="evidence" value="ECO:0007669"/>
    <property type="project" value="UniProtKB-SubCell"/>
</dbReference>
<dbReference type="GO" id="GO:0004252">
    <property type="term" value="F:serine-type endopeptidase activity"/>
    <property type="evidence" value="ECO:0007669"/>
    <property type="project" value="InterPro"/>
</dbReference>
<reference evidence="6 7" key="1">
    <citation type="submission" date="2018-07" db="EMBL/GenBank/DDBJ databases">
        <title>Genome sequences of Haloplanus salinus JCM 18368T.</title>
        <authorList>
            <person name="Kim Y.B."/>
            <person name="Roh S.W."/>
        </authorList>
    </citation>
    <scope>NUCLEOTIDE SEQUENCE [LARGE SCALE GENOMIC DNA]</scope>
    <source>
        <strain evidence="6 7">JCM 18368</strain>
    </source>
</reference>
<dbReference type="InterPro" id="IPR036286">
    <property type="entry name" value="LexA/Signal_pep-like_sf"/>
</dbReference>
<gene>
    <name evidence="6" type="ORF">DU504_14410</name>
</gene>
<feature type="transmembrane region" description="Helical" evidence="5">
    <location>
        <begin position="168"/>
        <end position="188"/>
    </location>
</feature>
<dbReference type="GO" id="GO:0009003">
    <property type="term" value="F:signal peptidase activity"/>
    <property type="evidence" value="ECO:0007669"/>
    <property type="project" value="UniProtKB-EC"/>
</dbReference>